<dbReference type="Proteomes" id="UP000001640">
    <property type="component" value="Chromosome 4"/>
</dbReference>
<reference evidence="3 4" key="1">
    <citation type="journal article" date="2011" name="Proc. Natl. Acad. Sci. U.S.A.">
        <title>Evolutionary erosion of yeast sex chromosomes by mating-type switching accidents.</title>
        <authorList>
            <person name="Gordon J.L."/>
            <person name="Armisen D."/>
            <person name="Proux-Wera E."/>
            <person name="Oheigeartaigh S.S."/>
            <person name="Byrne K.P."/>
            <person name="Wolfe K.H."/>
        </authorList>
    </citation>
    <scope>NUCLEOTIDE SEQUENCE [LARGE SCALE GENOMIC DNA]</scope>
    <source>
        <strain evidence="4">ATCC 76901 / BCRC 22586 / CBS 4309 / NBRC 1992 / NRRL Y-12630</strain>
    </source>
</reference>
<evidence type="ECO:0000313" key="4">
    <source>
        <dbReference type="Proteomes" id="UP000001640"/>
    </source>
</evidence>
<sequence>MHISNICLVLFWWLATFTQLTHGVADRNPQNRTSLKLKGDHLSFEILPKNAPNYYTPNNFNVNKNESICIILNTELHKQSQELVFGITVQEVLPYKIDFTRFGGTSSEKGKQKLYLTVFGLRSGNLLQSTRDLLTGTTLFQLNPDGENDFEFCFQNLVFDRSWNSINAIKLIKLFTSANDILNPELNKYLETQYTSRAAKRLHKADFTLSNIQNNTLIKELLPLESSHRDINEDIFSRMLNGFAALVFAVIVTSLIQLRFLYLRLKEGRKDRNLKSV</sequence>
<proteinExistence type="predicted"/>
<feature type="transmembrane region" description="Helical" evidence="1">
    <location>
        <begin position="239"/>
        <end position="262"/>
    </location>
</feature>
<keyword evidence="4" id="KW-1185">Reference proteome</keyword>
<dbReference type="InParanoid" id="G0VEW3"/>
<evidence type="ECO:0000256" key="1">
    <source>
        <dbReference type="SAM" id="Phobius"/>
    </source>
</evidence>
<reference key="2">
    <citation type="submission" date="2011-08" db="EMBL/GenBank/DDBJ databases">
        <title>Genome sequence of Naumovozyma castellii.</title>
        <authorList>
            <person name="Gordon J.L."/>
            <person name="Armisen D."/>
            <person name="Proux-Wera E."/>
            <person name="OhEigeartaigh S.S."/>
            <person name="Byrne K.P."/>
            <person name="Wolfe K.H."/>
        </authorList>
    </citation>
    <scope>NUCLEOTIDE SEQUENCE</scope>
    <source>
        <strain>Type strain:CBS 4309</strain>
    </source>
</reference>
<keyword evidence="2" id="KW-0732">Signal</keyword>
<gene>
    <name evidence="3" type="primary">NCAS0D00810</name>
    <name evidence="3" type="ordered locus">NCAS_0D00810</name>
</gene>
<dbReference type="GeneID" id="96903271"/>
<dbReference type="RefSeq" id="XP_003676026.1">
    <property type="nucleotide sequence ID" value="XM_003675978.1"/>
</dbReference>
<name>G0VEW3_NAUCA</name>
<keyword evidence="1" id="KW-0812">Transmembrane</keyword>
<dbReference type="FunCoup" id="G0VEW3">
    <property type="interactions" value="67"/>
</dbReference>
<organism evidence="3 4">
    <name type="scientific">Naumovozyma castellii</name>
    <name type="common">Yeast</name>
    <name type="synonym">Saccharomyces castellii</name>
    <dbReference type="NCBI Taxonomy" id="27288"/>
    <lineage>
        <taxon>Eukaryota</taxon>
        <taxon>Fungi</taxon>
        <taxon>Dikarya</taxon>
        <taxon>Ascomycota</taxon>
        <taxon>Saccharomycotina</taxon>
        <taxon>Saccharomycetes</taxon>
        <taxon>Saccharomycetales</taxon>
        <taxon>Saccharomycetaceae</taxon>
        <taxon>Naumovozyma</taxon>
    </lineage>
</organism>
<accession>G0VEW3</accession>
<dbReference type="KEGG" id="ncs:NCAS_0D00810"/>
<dbReference type="eggNOG" id="ENOG502S8MW">
    <property type="taxonomic scope" value="Eukaryota"/>
</dbReference>
<dbReference type="AlphaFoldDB" id="G0VEW3"/>
<keyword evidence="1" id="KW-1133">Transmembrane helix</keyword>
<feature type="signal peptide" evidence="2">
    <location>
        <begin position="1"/>
        <end position="23"/>
    </location>
</feature>
<evidence type="ECO:0000313" key="3">
    <source>
        <dbReference type="EMBL" id="CCC69662.1"/>
    </source>
</evidence>
<keyword evidence="1" id="KW-0472">Membrane</keyword>
<dbReference type="GO" id="GO:0005829">
    <property type="term" value="C:cytosol"/>
    <property type="evidence" value="ECO:0007669"/>
    <property type="project" value="EnsemblFungi"/>
</dbReference>
<dbReference type="OrthoDB" id="4063755at2759"/>
<evidence type="ECO:0000256" key="2">
    <source>
        <dbReference type="SAM" id="SignalP"/>
    </source>
</evidence>
<protein>
    <submittedName>
        <fullName evidence="3">Uncharacterized protein</fullName>
    </submittedName>
</protein>
<dbReference type="OMA" id="FEFCFQN"/>
<dbReference type="EMBL" id="HE576755">
    <property type="protein sequence ID" value="CCC69662.1"/>
    <property type="molecule type" value="Genomic_DNA"/>
</dbReference>
<dbReference type="HOGENOM" id="CLU_087673_0_0_1"/>
<feature type="chain" id="PRO_5003410669" evidence="2">
    <location>
        <begin position="24"/>
        <end position="277"/>
    </location>
</feature>